<dbReference type="Gene3D" id="1.20.120.1250">
    <property type="entry name" value="Sulfhydryl oxidase R596, ORFan domain"/>
    <property type="match status" value="1"/>
</dbReference>
<name>A0A7R9FN93_9NEOP</name>
<feature type="region of interest" description="Disordered" evidence="1">
    <location>
        <begin position="315"/>
        <end position="367"/>
    </location>
</feature>
<proteinExistence type="predicted"/>
<evidence type="ECO:0000256" key="1">
    <source>
        <dbReference type="SAM" id="MobiDB-lite"/>
    </source>
</evidence>
<evidence type="ECO:0000313" key="2">
    <source>
        <dbReference type="EMBL" id="CAD7456345.1"/>
    </source>
</evidence>
<feature type="compositionally biased region" description="Polar residues" evidence="1">
    <location>
        <begin position="344"/>
        <end position="354"/>
    </location>
</feature>
<sequence>MSCEITTGSFVTAPLTSHSQPVPDRRKELQCWNRSGATLFLYAPGVFWSSRNVERKWMLCVLATALRSGVKMPKVKSEKRSVAHNGEGEKKGSGGWSGSHLFGTETTETTFQGAGFKDKDKALETIKMLEGRDISFQFQVINSMYHRAKVIIKRTKDAEKVQNLTEAIETFQVWLDDYRAHSRAKENFTYLPLETVEAYERLAEKYGVSQPVNSRPSFLQVYKAAEGELKKLRMAKVDPDDEQTVTWDVHRNKHLRDISERIKSDHLPLYETDVEFRGLPTKEHVELIMWGYSSEPTKVKKCVSLIDEKLGATKEGSEKLGATKEGSEKLSATKEGSEKLGVTNGVSENLSVASEDSEKIDTSDEEM</sequence>
<protein>
    <submittedName>
        <fullName evidence="2">Uncharacterized protein</fullName>
    </submittedName>
</protein>
<feature type="region of interest" description="Disordered" evidence="1">
    <location>
        <begin position="76"/>
        <end position="99"/>
    </location>
</feature>
<accession>A0A7R9FN93</accession>
<reference evidence="2" key="1">
    <citation type="submission" date="2020-11" db="EMBL/GenBank/DDBJ databases">
        <authorList>
            <person name="Tran Van P."/>
        </authorList>
    </citation>
    <scope>NUCLEOTIDE SEQUENCE</scope>
</reference>
<feature type="compositionally biased region" description="Basic and acidic residues" evidence="1">
    <location>
        <begin position="315"/>
        <end position="338"/>
    </location>
</feature>
<gene>
    <name evidence="2" type="ORF">TTEB3V08_LOCUS4377</name>
</gene>
<feature type="compositionally biased region" description="Basic and acidic residues" evidence="1">
    <location>
        <begin position="76"/>
        <end position="92"/>
    </location>
</feature>
<organism evidence="2">
    <name type="scientific">Timema tahoe</name>
    <dbReference type="NCBI Taxonomy" id="61484"/>
    <lineage>
        <taxon>Eukaryota</taxon>
        <taxon>Metazoa</taxon>
        <taxon>Ecdysozoa</taxon>
        <taxon>Arthropoda</taxon>
        <taxon>Hexapoda</taxon>
        <taxon>Insecta</taxon>
        <taxon>Pterygota</taxon>
        <taxon>Neoptera</taxon>
        <taxon>Polyneoptera</taxon>
        <taxon>Phasmatodea</taxon>
        <taxon>Timematodea</taxon>
        <taxon>Timematoidea</taxon>
        <taxon>Timematidae</taxon>
        <taxon>Timema</taxon>
    </lineage>
</organism>
<feature type="compositionally biased region" description="Basic and acidic residues" evidence="1">
    <location>
        <begin position="356"/>
        <end position="367"/>
    </location>
</feature>
<dbReference type="EMBL" id="OE001244">
    <property type="protein sequence ID" value="CAD7456345.1"/>
    <property type="molecule type" value="Genomic_DNA"/>
</dbReference>
<dbReference type="AlphaFoldDB" id="A0A7R9FN93"/>